<dbReference type="OrthoDB" id="120520at2"/>
<dbReference type="Proteomes" id="UP000306918">
    <property type="component" value="Unassembled WGS sequence"/>
</dbReference>
<gene>
    <name evidence="2" type="ORF">FAM09_11285</name>
</gene>
<accession>A0A4S8HXM5</accession>
<keyword evidence="1" id="KW-0732">Signal</keyword>
<dbReference type="AlphaFoldDB" id="A0A4S8HXM5"/>
<name>A0A4S8HXM5_9BACT</name>
<dbReference type="RefSeq" id="WP_136577190.1">
    <property type="nucleotide sequence ID" value="NZ_STFF01000002.1"/>
</dbReference>
<comment type="caution">
    <text evidence="2">The sequence shown here is derived from an EMBL/GenBank/DDBJ whole genome shotgun (WGS) entry which is preliminary data.</text>
</comment>
<sequence length="228" mass="26290">MIKLPSILLLFLAFMSRPGFSQSAVMLEQYHLVNSGQPYLYMPVMHYQHSKNWYAEARYNYEDAETFSLYLGRTFSVQKRDFNFSFVPMLGGSLGRFKGVSTGLNIDMELNKFFFSSQSQYSRSTAVYGDYFVYNWSEVGYQSLKWFYAGVSVQHTHDRVIGNELQPGVMIGFTFNRFTIPVYTFEPFNSGRNFIVGVTMEWTRKKKKQPAYPVVKGDPPPAVSNAAY</sequence>
<feature type="signal peptide" evidence="1">
    <location>
        <begin position="1"/>
        <end position="21"/>
    </location>
</feature>
<reference evidence="2 3" key="1">
    <citation type="submission" date="2019-04" db="EMBL/GenBank/DDBJ databases">
        <title>Niastella caeni sp. nov., isolated from activated sludge.</title>
        <authorList>
            <person name="Sheng M."/>
        </authorList>
    </citation>
    <scope>NUCLEOTIDE SEQUENCE [LARGE SCALE GENOMIC DNA]</scope>
    <source>
        <strain evidence="2 3">HX-2-15</strain>
    </source>
</reference>
<protein>
    <submittedName>
        <fullName evidence="2">Uncharacterized protein</fullName>
    </submittedName>
</protein>
<feature type="chain" id="PRO_5020266601" evidence="1">
    <location>
        <begin position="22"/>
        <end position="228"/>
    </location>
</feature>
<evidence type="ECO:0000313" key="2">
    <source>
        <dbReference type="EMBL" id="THU40437.1"/>
    </source>
</evidence>
<evidence type="ECO:0000256" key="1">
    <source>
        <dbReference type="SAM" id="SignalP"/>
    </source>
</evidence>
<dbReference type="EMBL" id="STFF01000002">
    <property type="protein sequence ID" value="THU40437.1"/>
    <property type="molecule type" value="Genomic_DNA"/>
</dbReference>
<keyword evidence="3" id="KW-1185">Reference proteome</keyword>
<organism evidence="2 3">
    <name type="scientific">Niastella caeni</name>
    <dbReference type="NCBI Taxonomy" id="2569763"/>
    <lineage>
        <taxon>Bacteria</taxon>
        <taxon>Pseudomonadati</taxon>
        <taxon>Bacteroidota</taxon>
        <taxon>Chitinophagia</taxon>
        <taxon>Chitinophagales</taxon>
        <taxon>Chitinophagaceae</taxon>
        <taxon>Niastella</taxon>
    </lineage>
</organism>
<proteinExistence type="predicted"/>
<evidence type="ECO:0000313" key="3">
    <source>
        <dbReference type="Proteomes" id="UP000306918"/>
    </source>
</evidence>